<proteinExistence type="predicted"/>
<dbReference type="InterPro" id="IPR021496">
    <property type="entry name" value="DUF3150"/>
</dbReference>
<accession>A0A7Y8D4Z1</accession>
<evidence type="ECO:0000256" key="1">
    <source>
        <dbReference type="SAM" id="Coils"/>
    </source>
</evidence>
<dbReference type="AlphaFoldDB" id="A0A7Y8D4Z1"/>
<evidence type="ECO:0000313" key="2">
    <source>
        <dbReference type="EMBL" id="NWC83841.1"/>
    </source>
</evidence>
<gene>
    <name evidence="2" type="ORF">HX798_26670</name>
</gene>
<feature type="coiled-coil region" evidence="1">
    <location>
        <begin position="84"/>
        <end position="111"/>
    </location>
</feature>
<organism evidence="2 3">
    <name type="scientific">Pseudomonas putida</name>
    <name type="common">Arthrobacter siderocapsulatus</name>
    <dbReference type="NCBI Taxonomy" id="303"/>
    <lineage>
        <taxon>Bacteria</taxon>
        <taxon>Pseudomonadati</taxon>
        <taxon>Pseudomonadota</taxon>
        <taxon>Gammaproteobacteria</taxon>
        <taxon>Pseudomonadales</taxon>
        <taxon>Pseudomonadaceae</taxon>
        <taxon>Pseudomonas</taxon>
    </lineage>
</organism>
<dbReference type="EMBL" id="JACARV010000107">
    <property type="protein sequence ID" value="NWC83841.1"/>
    <property type="molecule type" value="Genomic_DNA"/>
</dbReference>
<dbReference type="Proteomes" id="UP000542695">
    <property type="component" value="Unassembled WGS sequence"/>
</dbReference>
<sequence length="367" mass="40514">MQNNQISVLSKILLVGIQVNVWSARKKLEPKDLGLDPKVIPPAELASLGTLRSINPEDIQAFEKLRRKAKRTVEKMGLRFMGVVAIPEEKAAQANAELEKVEKEFNDLRDQFLARYDQSVLDWMNRPWPTPALKDAVVRAIVPKAVVAQRIAFRYSLCRVMPDKTPELNKQLDREVQGLHGQLFQEIADTSEELLMKSFSGKDKVGQKAINCIRRIHEKLLSLAFLDPTVHALADHVNSKLSQFPNKGDVEGAKLQELVSLLTSLSDETKIAKLIQLFDSAQTGVQVDQSLVDEDEPATVIQAVTETADAGAETYVDFVAKSIDLDPVAVVPGHGGDFIDGPLEQQSAVAANLPHVEAAVNVEEFCL</sequence>
<name>A0A7Y8D4Z1_PSEPU</name>
<reference evidence="2 3" key="1">
    <citation type="submission" date="2020-04" db="EMBL/GenBank/DDBJ databases">
        <title>Molecular characterization of pseudomonads from Agaricus bisporus reveal novel blotch 2 pathogens in Western Europe.</title>
        <authorList>
            <person name="Taparia T."/>
            <person name="Krijger M."/>
            <person name="Haynes E."/>
            <person name="Elpinstone J.G."/>
            <person name="Noble R."/>
            <person name="Van Der Wolf J."/>
        </authorList>
    </citation>
    <scope>NUCLEOTIDE SEQUENCE [LARGE SCALE GENOMIC DNA]</scope>
    <source>
        <strain evidence="2 3">P7765</strain>
    </source>
</reference>
<comment type="caution">
    <text evidence="2">The sequence shown here is derived from an EMBL/GenBank/DDBJ whole genome shotgun (WGS) entry which is preliminary data.</text>
</comment>
<protein>
    <submittedName>
        <fullName evidence="2">DUF3150 domain-containing protein</fullName>
    </submittedName>
</protein>
<keyword evidence="1" id="KW-0175">Coiled coil</keyword>
<dbReference type="Pfam" id="PF11348">
    <property type="entry name" value="DUF3150"/>
    <property type="match status" value="1"/>
</dbReference>
<dbReference type="RefSeq" id="WP_177011203.1">
    <property type="nucleotide sequence ID" value="NZ_JACARV010000107.1"/>
</dbReference>
<evidence type="ECO:0000313" key="3">
    <source>
        <dbReference type="Proteomes" id="UP000542695"/>
    </source>
</evidence>